<gene>
    <name evidence="2" type="ORF">Tci_636905</name>
</gene>
<dbReference type="PANTHER" id="PTHR35046">
    <property type="entry name" value="ZINC KNUCKLE (CCHC-TYPE) FAMILY PROTEIN"/>
    <property type="match status" value="1"/>
</dbReference>
<comment type="caution">
    <text evidence="2">The sequence shown here is derived from an EMBL/GenBank/DDBJ whole genome shotgun (WGS) entry which is preliminary data.</text>
</comment>
<dbReference type="SUPFAM" id="SSF53098">
    <property type="entry name" value="Ribonuclease H-like"/>
    <property type="match status" value="1"/>
</dbReference>
<feature type="region of interest" description="Disordered" evidence="1">
    <location>
        <begin position="82"/>
        <end position="113"/>
    </location>
</feature>
<keyword evidence="2" id="KW-0808">Transferase</keyword>
<dbReference type="InterPro" id="IPR012337">
    <property type="entry name" value="RNaseH-like_sf"/>
</dbReference>
<keyword evidence="2" id="KW-0548">Nucleotidyltransferase</keyword>
<protein>
    <submittedName>
        <fullName evidence="2">Reverse transcriptase domain-containing protein</fullName>
    </submittedName>
</protein>
<dbReference type="Gene3D" id="3.30.420.10">
    <property type="entry name" value="Ribonuclease H-like superfamily/Ribonuclease H"/>
    <property type="match status" value="1"/>
</dbReference>
<evidence type="ECO:0000256" key="1">
    <source>
        <dbReference type="SAM" id="MobiDB-lite"/>
    </source>
</evidence>
<organism evidence="2">
    <name type="scientific">Tanacetum cinerariifolium</name>
    <name type="common">Dalmatian daisy</name>
    <name type="synonym">Chrysanthemum cinerariifolium</name>
    <dbReference type="NCBI Taxonomy" id="118510"/>
    <lineage>
        <taxon>Eukaryota</taxon>
        <taxon>Viridiplantae</taxon>
        <taxon>Streptophyta</taxon>
        <taxon>Embryophyta</taxon>
        <taxon>Tracheophyta</taxon>
        <taxon>Spermatophyta</taxon>
        <taxon>Magnoliopsida</taxon>
        <taxon>eudicotyledons</taxon>
        <taxon>Gunneridae</taxon>
        <taxon>Pentapetalae</taxon>
        <taxon>asterids</taxon>
        <taxon>campanulids</taxon>
        <taxon>Asterales</taxon>
        <taxon>Asteraceae</taxon>
        <taxon>Asteroideae</taxon>
        <taxon>Anthemideae</taxon>
        <taxon>Anthemidinae</taxon>
        <taxon>Tanacetum</taxon>
    </lineage>
</organism>
<dbReference type="GO" id="GO:0003964">
    <property type="term" value="F:RNA-directed DNA polymerase activity"/>
    <property type="evidence" value="ECO:0007669"/>
    <property type="project" value="UniProtKB-KW"/>
</dbReference>
<name>A0A699K1W7_TANCI</name>
<accession>A0A699K1W7</accession>
<sequence length="113" mass="12905">MERFGRLYINEIVARHYVLVSIISDRNSRFTSPFWKSLQKVLGTQLDMSTAYHPQTDGQKLGESKLIAPELLRRLQKFCSDQGMTARDHQKSYNDNRIPSLEGTSSKSSGRPS</sequence>
<dbReference type="AlphaFoldDB" id="A0A699K1W7"/>
<feature type="compositionally biased region" description="Polar residues" evidence="1">
    <location>
        <begin position="95"/>
        <end position="113"/>
    </location>
</feature>
<evidence type="ECO:0000313" key="2">
    <source>
        <dbReference type="EMBL" id="GFA64933.1"/>
    </source>
</evidence>
<proteinExistence type="predicted"/>
<keyword evidence="2" id="KW-0695">RNA-directed DNA polymerase</keyword>
<dbReference type="EMBL" id="BKCJ010461806">
    <property type="protein sequence ID" value="GFA64933.1"/>
    <property type="molecule type" value="Genomic_DNA"/>
</dbReference>
<dbReference type="PANTHER" id="PTHR35046:SF18">
    <property type="entry name" value="RNA-DIRECTED DNA POLYMERASE"/>
    <property type="match status" value="1"/>
</dbReference>
<reference evidence="2" key="1">
    <citation type="journal article" date="2019" name="Sci. Rep.">
        <title>Draft genome of Tanacetum cinerariifolium, the natural source of mosquito coil.</title>
        <authorList>
            <person name="Yamashiro T."/>
            <person name="Shiraishi A."/>
            <person name="Satake H."/>
            <person name="Nakayama K."/>
        </authorList>
    </citation>
    <scope>NUCLEOTIDE SEQUENCE</scope>
</reference>
<dbReference type="InterPro" id="IPR036397">
    <property type="entry name" value="RNaseH_sf"/>
</dbReference>
<dbReference type="GO" id="GO:0003676">
    <property type="term" value="F:nucleic acid binding"/>
    <property type="evidence" value="ECO:0007669"/>
    <property type="project" value="InterPro"/>
</dbReference>